<evidence type="ECO:0000259" key="1">
    <source>
        <dbReference type="Pfam" id="PF16036"/>
    </source>
</evidence>
<evidence type="ECO:0000313" key="2">
    <source>
        <dbReference type="EMBL" id="WZJ21415.1"/>
    </source>
</evidence>
<dbReference type="Pfam" id="PF16036">
    <property type="entry name" value="Chalcone_3"/>
    <property type="match status" value="1"/>
</dbReference>
<dbReference type="InterPro" id="IPR016087">
    <property type="entry name" value="Chalcone_isomerase"/>
</dbReference>
<dbReference type="Proteomes" id="UP001479520">
    <property type="component" value="Chromosome"/>
</dbReference>
<accession>A0ABZ2XFK4</accession>
<gene>
    <name evidence="2" type="ORF">AADV58_15910</name>
</gene>
<reference evidence="2 3" key="1">
    <citation type="submission" date="2024-04" db="EMBL/GenBank/DDBJ databases">
        <title>Dissimilatory iodate-reducing microorganisms contribute to the enrichment of iodine in groundwater.</title>
        <authorList>
            <person name="Jiang Z."/>
        </authorList>
    </citation>
    <scope>NUCLEOTIDE SEQUENCE [LARGE SCALE GENOMIC DNA]</scope>
    <source>
        <strain evidence="2 3">NCP973</strain>
    </source>
</reference>
<keyword evidence="2" id="KW-0413">Isomerase</keyword>
<name>A0ABZ2XFK4_9RHOO</name>
<organism evidence="2 3">
    <name type="scientific">Azonexus hydrophilus</name>
    <dbReference type="NCBI Taxonomy" id="418702"/>
    <lineage>
        <taxon>Bacteria</taxon>
        <taxon>Pseudomonadati</taxon>
        <taxon>Pseudomonadota</taxon>
        <taxon>Betaproteobacteria</taxon>
        <taxon>Rhodocyclales</taxon>
        <taxon>Azonexaceae</taxon>
        <taxon>Azonexus</taxon>
    </lineage>
</organism>
<dbReference type="EMBL" id="CP151406">
    <property type="protein sequence ID" value="WZJ21415.1"/>
    <property type="molecule type" value="Genomic_DNA"/>
</dbReference>
<feature type="domain" description="Chalcone isomerase" evidence="1">
    <location>
        <begin position="51"/>
        <end position="162"/>
    </location>
</feature>
<sequence length="164" mass="18242">MRRRSLLLAGLAALCWPLLGTASPMQGLRPRGQGSFRRFGFHVYDATLWTGEVPDGPPLALRLDYRRKLSGLAIADASTTEMRRLVADEAQLSVWDQAMRRIFPDVRDGDHLLGVWRDDGAYFYQNDALIGAVRDPAFARAFFGIWLDPRSSAPALRAALLGRG</sequence>
<dbReference type="GO" id="GO:0016853">
    <property type="term" value="F:isomerase activity"/>
    <property type="evidence" value="ECO:0007669"/>
    <property type="project" value="UniProtKB-KW"/>
</dbReference>
<evidence type="ECO:0000313" key="3">
    <source>
        <dbReference type="Proteomes" id="UP001479520"/>
    </source>
</evidence>
<keyword evidence="3" id="KW-1185">Reference proteome</keyword>
<dbReference type="RefSeq" id="WP_341743685.1">
    <property type="nucleotide sequence ID" value="NZ_CP151406.1"/>
</dbReference>
<protein>
    <submittedName>
        <fullName evidence="2">Chalcone isomerase family protein</fullName>
    </submittedName>
</protein>
<proteinExistence type="predicted"/>